<dbReference type="EMBL" id="CAJVPS010057206">
    <property type="protein sequence ID" value="CAG8778395.1"/>
    <property type="molecule type" value="Genomic_DNA"/>
</dbReference>
<feature type="non-terminal residue" evidence="1">
    <location>
        <position position="1"/>
    </location>
</feature>
<sequence>EDRREPILWSETWFQRLEFYRRVASFLPRSTNPYKSPCLEE</sequence>
<accession>A0A9N9P0L4</accession>
<keyword evidence="2" id="KW-1185">Reference proteome</keyword>
<evidence type="ECO:0000313" key="1">
    <source>
        <dbReference type="EMBL" id="CAG8778395.1"/>
    </source>
</evidence>
<evidence type="ECO:0000313" key="2">
    <source>
        <dbReference type="Proteomes" id="UP000789508"/>
    </source>
</evidence>
<organism evidence="1 2">
    <name type="scientific">Ambispora leptoticha</name>
    <dbReference type="NCBI Taxonomy" id="144679"/>
    <lineage>
        <taxon>Eukaryota</taxon>
        <taxon>Fungi</taxon>
        <taxon>Fungi incertae sedis</taxon>
        <taxon>Mucoromycota</taxon>
        <taxon>Glomeromycotina</taxon>
        <taxon>Glomeromycetes</taxon>
        <taxon>Archaeosporales</taxon>
        <taxon>Ambisporaceae</taxon>
        <taxon>Ambispora</taxon>
    </lineage>
</organism>
<protein>
    <submittedName>
        <fullName evidence="1">4132_t:CDS:1</fullName>
    </submittedName>
</protein>
<reference evidence="1" key="1">
    <citation type="submission" date="2021-06" db="EMBL/GenBank/DDBJ databases">
        <authorList>
            <person name="Kallberg Y."/>
            <person name="Tangrot J."/>
            <person name="Rosling A."/>
        </authorList>
    </citation>
    <scope>NUCLEOTIDE SEQUENCE</scope>
    <source>
        <strain evidence="1">FL130A</strain>
    </source>
</reference>
<gene>
    <name evidence="1" type="ORF">ALEPTO_LOCUS14535</name>
</gene>
<proteinExistence type="predicted"/>
<dbReference type="AlphaFoldDB" id="A0A9N9P0L4"/>
<dbReference type="Proteomes" id="UP000789508">
    <property type="component" value="Unassembled WGS sequence"/>
</dbReference>
<comment type="caution">
    <text evidence="1">The sequence shown here is derived from an EMBL/GenBank/DDBJ whole genome shotgun (WGS) entry which is preliminary data.</text>
</comment>
<name>A0A9N9P0L4_9GLOM</name>